<keyword evidence="2" id="KW-0963">Cytoplasm</keyword>
<comment type="caution">
    <text evidence="8">The sequence shown here is derived from an EMBL/GenBank/DDBJ whole genome shotgun (WGS) entry which is preliminary data.</text>
</comment>
<gene>
    <name evidence="8" type="ORF">EJP77_06300</name>
</gene>
<evidence type="ECO:0000256" key="1">
    <source>
        <dbReference type="ARBA" id="ARBA00004514"/>
    </source>
</evidence>
<dbReference type="RefSeq" id="WP_127198377.1">
    <property type="nucleotide sequence ID" value="NZ_RZNX01000002.1"/>
</dbReference>
<comment type="subcellular location">
    <subcellularLocation>
        <location evidence="1">Cytoplasm</location>
        <location evidence="1">Cytosol</location>
    </subcellularLocation>
</comment>
<reference evidence="8 9" key="1">
    <citation type="submission" date="2018-12" db="EMBL/GenBank/DDBJ databases">
        <authorList>
            <person name="Sun L."/>
            <person name="Chen Z."/>
        </authorList>
    </citation>
    <scope>NUCLEOTIDE SEQUENCE [LARGE SCALE GENOMIC DNA]</scope>
    <source>
        <strain evidence="8 9">3-5-3</strain>
    </source>
</reference>
<sequence length="111" mass="12812">MDNVITSLRALTESVVIRLQMISYEELDSFIEERQHLIDELNQLKLTSPFNPAQQKELQDIVQADSVILARMAALKAEAADWLQHRGQVRTQRNAYEASYTPDSILLDRRK</sequence>
<dbReference type="Pfam" id="PF05400">
    <property type="entry name" value="FliT"/>
    <property type="match status" value="1"/>
</dbReference>
<evidence type="ECO:0000313" key="9">
    <source>
        <dbReference type="Proteomes" id="UP000272464"/>
    </source>
</evidence>
<name>A0A3S1BTX0_9BACL</name>
<keyword evidence="4" id="KW-0143">Chaperone</keyword>
<dbReference type="AlphaFoldDB" id="A0A3S1BTX0"/>
<evidence type="ECO:0000256" key="3">
    <source>
        <dbReference type="ARBA" id="ARBA00022795"/>
    </source>
</evidence>
<comment type="function">
    <text evidence="5">May act as an export chaperone for the filament capping protein FliD.</text>
</comment>
<dbReference type="Proteomes" id="UP000272464">
    <property type="component" value="Unassembled WGS sequence"/>
</dbReference>
<organism evidence="8 9">
    <name type="scientific">Paenibacillus zeisoli</name>
    <dbReference type="NCBI Taxonomy" id="2496267"/>
    <lineage>
        <taxon>Bacteria</taxon>
        <taxon>Bacillati</taxon>
        <taxon>Bacillota</taxon>
        <taxon>Bacilli</taxon>
        <taxon>Bacillales</taxon>
        <taxon>Paenibacillaceae</taxon>
        <taxon>Paenibacillus</taxon>
    </lineage>
</organism>
<evidence type="ECO:0000313" key="8">
    <source>
        <dbReference type="EMBL" id="RUT33262.1"/>
    </source>
</evidence>
<dbReference type="EMBL" id="RZNX01000002">
    <property type="protein sequence ID" value="RUT33262.1"/>
    <property type="molecule type" value="Genomic_DNA"/>
</dbReference>
<dbReference type="OrthoDB" id="2665869at2"/>
<keyword evidence="9" id="KW-1185">Reference proteome</keyword>
<proteinExistence type="inferred from homology"/>
<protein>
    <recommendedName>
        <fullName evidence="7">Flagellar protein FliT</fullName>
    </recommendedName>
</protein>
<accession>A0A3S1BTX0</accession>
<dbReference type="InterPro" id="IPR008622">
    <property type="entry name" value="FliT"/>
</dbReference>
<evidence type="ECO:0000256" key="5">
    <source>
        <dbReference type="ARBA" id="ARBA00093765"/>
    </source>
</evidence>
<evidence type="ECO:0000256" key="2">
    <source>
        <dbReference type="ARBA" id="ARBA00022490"/>
    </source>
</evidence>
<keyword evidence="3" id="KW-1005">Bacterial flagellum biogenesis</keyword>
<evidence type="ECO:0000256" key="4">
    <source>
        <dbReference type="ARBA" id="ARBA00023186"/>
    </source>
</evidence>
<evidence type="ECO:0000256" key="7">
    <source>
        <dbReference type="ARBA" id="ARBA00093797"/>
    </source>
</evidence>
<comment type="similarity">
    <text evidence="6">Belongs to the bacillales FliT family.</text>
</comment>
<evidence type="ECO:0000256" key="6">
    <source>
        <dbReference type="ARBA" id="ARBA00093785"/>
    </source>
</evidence>